<dbReference type="EMBL" id="CP000393">
    <property type="protein sequence ID" value="ABG53281.1"/>
    <property type="molecule type" value="Genomic_DNA"/>
</dbReference>
<dbReference type="AlphaFoldDB" id="Q10WU3"/>
<dbReference type="HOGENOM" id="CLU_092370_0_0_3"/>
<organism evidence="1">
    <name type="scientific">Trichodesmium erythraeum (strain IMS101)</name>
    <dbReference type="NCBI Taxonomy" id="203124"/>
    <lineage>
        <taxon>Bacteria</taxon>
        <taxon>Bacillati</taxon>
        <taxon>Cyanobacteriota</taxon>
        <taxon>Cyanophyceae</taxon>
        <taxon>Oscillatoriophycideae</taxon>
        <taxon>Oscillatoriales</taxon>
        <taxon>Microcoleaceae</taxon>
        <taxon>Trichodesmium</taxon>
    </lineage>
</organism>
<dbReference type="STRING" id="203124.Tery_4285"/>
<evidence type="ECO:0008006" key="2">
    <source>
        <dbReference type="Google" id="ProtNLM"/>
    </source>
</evidence>
<protein>
    <recommendedName>
        <fullName evidence="2">DUF2993 domain-containing protein</fullName>
    </recommendedName>
</protein>
<dbReference type="RefSeq" id="WP_011613609.1">
    <property type="nucleotide sequence ID" value="NC_008312.1"/>
</dbReference>
<dbReference type="Pfam" id="PF11209">
    <property type="entry name" value="LmeA"/>
    <property type="match status" value="1"/>
</dbReference>
<evidence type="ECO:0000313" key="1">
    <source>
        <dbReference type="EMBL" id="ABG53281.1"/>
    </source>
</evidence>
<proteinExistence type="predicted"/>
<dbReference type="KEGG" id="ter:Tery_4285"/>
<accession>Q10WU3</accession>
<name>Q10WU3_TRIEI</name>
<sequence length="253" mass="28387">MVTALFTSTPILNQKGDRLVSKVAGAAIAALFKSSDQVEANVRAEPVAKLLQGSLDGFDFIGKGMQMYNGLRIEVMELYLQAVSIDFSAIFTGKVKLRQPIQATLRTVLTESDLTTSFNTPFVLEKLQRLNYDGQPLHFQNTQMNITEDRALRIKTQIRVGTSDKPIDVDFTANIEAEKRRKIKFVNVKYSGNQESVDLSKSLVNHVNNLLDLDKFALENTQLRVDRLRVGRNEVTFYGVAQIDQFPSGINKK</sequence>
<reference evidence="1" key="1">
    <citation type="submission" date="2006-06" db="EMBL/GenBank/DDBJ databases">
        <title>Complete sequence of Trichodesmium erythraeum IMS101.</title>
        <authorList>
            <consortium name="US DOE Joint Genome Institute"/>
            <person name="Copeland A."/>
            <person name="Lucas S."/>
            <person name="Lapidus A."/>
            <person name="Barry K."/>
            <person name="Detter J.C."/>
            <person name="Glavina del Rio T."/>
            <person name="Hammon N."/>
            <person name="Israni S."/>
            <person name="Dalin E."/>
            <person name="Tice H."/>
            <person name="Pitluck S."/>
            <person name="Kiss H."/>
            <person name="Munk A.C."/>
            <person name="Brettin T."/>
            <person name="Bruce D."/>
            <person name="Han C."/>
            <person name="Tapia R."/>
            <person name="Gilna P."/>
            <person name="Schmutz J."/>
            <person name="Larimer F."/>
            <person name="Land M."/>
            <person name="Hauser L."/>
            <person name="Kyrpides N."/>
            <person name="Kim E."/>
            <person name="Richardson P."/>
        </authorList>
    </citation>
    <scope>NUCLEOTIDE SEQUENCE [LARGE SCALE GENOMIC DNA]</scope>
    <source>
        <strain evidence="1">IMS101</strain>
    </source>
</reference>
<dbReference type="OrthoDB" id="507589at2"/>
<gene>
    <name evidence="1" type="ordered locus">Tery_4285</name>
</gene>
<dbReference type="InterPro" id="IPR021373">
    <property type="entry name" value="DUF2993"/>
</dbReference>
<dbReference type="eggNOG" id="ENOG502Z7Y0">
    <property type="taxonomic scope" value="Bacteria"/>
</dbReference>